<comment type="caution">
    <text evidence="1">The sequence shown here is derived from an EMBL/GenBank/DDBJ whole genome shotgun (WGS) entry which is preliminary data.</text>
</comment>
<dbReference type="Proteomes" id="UP000019402">
    <property type="component" value="Unassembled WGS sequence"/>
</dbReference>
<dbReference type="EMBL" id="BAMD01000014">
    <property type="protein sequence ID" value="GAF02795.1"/>
    <property type="molecule type" value="Genomic_DNA"/>
</dbReference>
<gene>
    <name evidence="1" type="ORF">JCM21142_41440</name>
</gene>
<dbReference type="eggNOG" id="COG0640">
    <property type="taxonomic scope" value="Bacteria"/>
</dbReference>
<evidence type="ECO:0008006" key="3">
    <source>
        <dbReference type="Google" id="ProtNLM"/>
    </source>
</evidence>
<dbReference type="STRING" id="869213.GCA_000517085_04232"/>
<protein>
    <recommendedName>
        <fullName evidence="3">Helix-turn-helix type 11 domain-containing protein</fullName>
    </recommendedName>
</protein>
<evidence type="ECO:0000313" key="1">
    <source>
        <dbReference type="EMBL" id="GAF02795.1"/>
    </source>
</evidence>
<proteinExistence type="predicted"/>
<dbReference type="AlphaFoldDB" id="W7XWR1"/>
<evidence type="ECO:0000313" key="2">
    <source>
        <dbReference type="Proteomes" id="UP000019402"/>
    </source>
</evidence>
<accession>W7XWR1</accession>
<organism evidence="1 2">
    <name type="scientific">Saccharicrinis fermentans DSM 9555 = JCM 21142</name>
    <dbReference type="NCBI Taxonomy" id="869213"/>
    <lineage>
        <taxon>Bacteria</taxon>
        <taxon>Pseudomonadati</taxon>
        <taxon>Bacteroidota</taxon>
        <taxon>Bacteroidia</taxon>
        <taxon>Marinilabiliales</taxon>
        <taxon>Marinilabiliaceae</taxon>
        <taxon>Saccharicrinis</taxon>
    </lineage>
</organism>
<keyword evidence="2" id="KW-1185">Reference proteome</keyword>
<name>W7XWR1_9BACT</name>
<reference evidence="1 2" key="1">
    <citation type="journal article" date="2014" name="Genome Announc.">
        <title>Draft Genome Sequence of Cytophaga fermentans JCM 21142T, a Facultative Anaerobe Isolated from Marine Mud.</title>
        <authorList>
            <person name="Starns D."/>
            <person name="Oshima K."/>
            <person name="Suda W."/>
            <person name="Iino T."/>
            <person name="Yuki M."/>
            <person name="Inoue J."/>
            <person name="Kitamura K."/>
            <person name="Iida T."/>
            <person name="Darby A."/>
            <person name="Hattori M."/>
            <person name="Ohkuma M."/>
        </authorList>
    </citation>
    <scope>NUCLEOTIDE SEQUENCE [LARGE SCALE GENOMIC DNA]</scope>
    <source>
        <strain evidence="1 2">JCM 21142</strain>
    </source>
</reference>
<sequence length="101" mass="11580">MILNEKAIPLKRMASLITAQKTGNGEQFAKRIKISRSKLYELLEDFSLMGVQINYSKKYNTFYYANNLKIKVNTPIEIVPIEECQTINGGLFLMQASILKF</sequence>